<dbReference type="Proteomes" id="UP001443914">
    <property type="component" value="Unassembled WGS sequence"/>
</dbReference>
<dbReference type="PANTHER" id="PTHR24361:SF762">
    <property type="entry name" value="MITOGEN-ACTIVATED PROTEIN KINASE KINASE 5"/>
    <property type="match status" value="1"/>
</dbReference>
<reference evidence="4" key="1">
    <citation type="submission" date="2024-03" db="EMBL/GenBank/DDBJ databases">
        <title>WGS assembly of Saponaria officinalis var. Norfolk2.</title>
        <authorList>
            <person name="Jenkins J."/>
            <person name="Shu S."/>
            <person name="Grimwood J."/>
            <person name="Barry K."/>
            <person name="Goodstein D."/>
            <person name="Schmutz J."/>
            <person name="Leebens-Mack J."/>
            <person name="Osbourn A."/>
        </authorList>
    </citation>
    <scope>NUCLEOTIDE SEQUENCE [LARGE SCALE GENOMIC DNA]</scope>
    <source>
        <strain evidence="4">JIC</strain>
    </source>
</reference>
<evidence type="ECO:0000259" key="3">
    <source>
        <dbReference type="PROSITE" id="PS50011"/>
    </source>
</evidence>
<keyword evidence="5" id="KW-1185">Reference proteome</keyword>
<keyword evidence="1" id="KW-0067">ATP-binding</keyword>
<name>A0AAW1GPL9_SAPOF</name>
<dbReference type="PANTHER" id="PTHR24361">
    <property type="entry name" value="MITOGEN-ACTIVATED KINASE KINASE KINASE"/>
    <property type="match status" value="1"/>
</dbReference>
<evidence type="ECO:0000256" key="2">
    <source>
        <dbReference type="SAM" id="MobiDB-lite"/>
    </source>
</evidence>
<protein>
    <recommendedName>
        <fullName evidence="3">Protein kinase domain-containing protein</fullName>
    </recommendedName>
</protein>
<feature type="domain" description="Protein kinase" evidence="3">
    <location>
        <begin position="88"/>
        <end position="167"/>
    </location>
</feature>
<feature type="compositionally biased region" description="Pro residues" evidence="2">
    <location>
        <begin position="17"/>
        <end position="30"/>
    </location>
</feature>
<dbReference type="GO" id="GO:0005524">
    <property type="term" value="F:ATP binding"/>
    <property type="evidence" value="ECO:0007669"/>
    <property type="project" value="UniProtKB-UniRule"/>
</dbReference>
<comment type="caution">
    <text evidence="4">The sequence shown here is derived from an EMBL/GenBank/DDBJ whole genome shotgun (WGS) entry which is preliminary data.</text>
</comment>
<feature type="binding site" evidence="1">
    <location>
        <position position="117"/>
    </location>
    <ligand>
        <name>ATP</name>
        <dbReference type="ChEBI" id="CHEBI:30616"/>
    </ligand>
</feature>
<evidence type="ECO:0000256" key="1">
    <source>
        <dbReference type="PROSITE-ProRule" id="PRU10141"/>
    </source>
</evidence>
<feature type="compositionally biased region" description="Low complexity" evidence="2">
    <location>
        <begin position="65"/>
        <end position="81"/>
    </location>
</feature>
<feature type="region of interest" description="Disordered" evidence="2">
    <location>
        <begin position="1"/>
        <end position="40"/>
    </location>
</feature>
<dbReference type="SUPFAM" id="SSF56112">
    <property type="entry name" value="Protein kinase-like (PK-like)"/>
    <property type="match status" value="1"/>
</dbReference>
<dbReference type="InterPro" id="IPR011009">
    <property type="entry name" value="Kinase-like_dom_sf"/>
</dbReference>
<feature type="compositionally biased region" description="Pro residues" evidence="2">
    <location>
        <begin position="1"/>
        <end position="10"/>
    </location>
</feature>
<dbReference type="InterPro" id="IPR000719">
    <property type="entry name" value="Prot_kinase_dom"/>
</dbReference>
<organism evidence="4 5">
    <name type="scientific">Saponaria officinalis</name>
    <name type="common">Common soapwort</name>
    <name type="synonym">Lychnis saponaria</name>
    <dbReference type="NCBI Taxonomy" id="3572"/>
    <lineage>
        <taxon>Eukaryota</taxon>
        <taxon>Viridiplantae</taxon>
        <taxon>Streptophyta</taxon>
        <taxon>Embryophyta</taxon>
        <taxon>Tracheophyta</taxon>
        <taxon>Spermatophyta</taxon>
        <taxon>Magnoliopsida</taxon>
        <taxon>eudicotyledons</taxon>
        <taxon>Gunneridae</taxon>
        <taxon>Pentapetalae</taxon>
        <taxon>Caryophyllales</taxon>
        <taxon>Caryophyllaceae</taxon>
        <taxon>Caryophylleae</taxon>
        <taxon>Saponaria</taxon>
    </lineage>
</organism>
<dbReference type="GO" id="GO:0005737">
    <property type="term" value="C:cytoplasm"/>
    <property type="evidence" value="ECO:0007669"/>
    <property type="project" value="TreeGrafter"/>
</dbReference>
<gene>
    <name evidence="4" type="ORF">RND81_14G121800</name>
</gene>
<dbReference type="PROSITE" id="PS00107">
    <property type="entry name" value="PROTEIN_KINASE_ATP"/>
    <property type="match status" value="1"/>
</dbReference>
<keyword evidence="1" id="KW-0547">Nucleotide-binding</keyword>
<accession>A0AAW1GPL9</accession>
<dbReference type="Pfam" id="PF00069">
    <property type="entry name" value="Pkinase"/>
    <property type="match status" value="1"/>
</dbReference>
<sequence length="167" mass="18317">MKPIQPPPHLPSSSPSSSPPPLSSTSPPPLSSTTLPRRRPNLTLYLPHHDRSLAVPLPLPPPSTPSSSSSATATSASTNSNSLGFSELERVNRIGSGAGGTVYKVLHRRSGRIYALKVIYGNHEETVRRQICREIEILRDVNNPNVVRCFDMFEHNCEIQVLLEYDA</sequence>
<feature type="region of interest" description="Disordered" evidence="2">
    <location>
        <begin position="53"/>
        <end position="81"/>
    </location>
</feature>
<dbReference type="InterPro" id="IPR017441">
    <property type="entry name" value="Protein_kinase_ATP_BS"/>
</dbReference>
<evidence type="ECO:0000313" key="4">
    <source>
        <dbReference type="EMBL" id="KAK9665590.1"/>
    </source>
</evidence>
<dbReference type="EMBL" id="JBDFQZ010000014">
    <property type="protein sequence ID" value="KAK9665590.1"/>
    <property type="molecule type" value="Genomic_DNA"/>
</dbReference>
<dbReference type="Gene3D" id="3.30.200.20">
    <property type="entry name" value="Phosphorylase Kinase, domain 1"/>
    <property type="match status" value="1"/>
</dbReference>
<dbReference type="AlphaFoldDB" id="A0AAW1GPL9"/>
<proteinExistence type="predicted"/>
<dbReference type="GO" id="GO:0004674">
    <property type="term" value="F:protein serine/threonine kinase activity"/>
    <property type="evidence" value="ECO:0007669"/>
    <property type="project" value="TreeGrafter"/>
</dbReference>
<dbReference type="PROSITE" id="PS50011">
    <property type="entry name" value="PROTEIN_KINASE_DOM"/>
    <property type="match status" value="1"/>
</dbReference>
<dbReference type="InterPro" id="IPR053235">
    <property type="entry name" value="Ser_Thr_kinase"/>
</dbReference>
<evidence type="ECO:0000313" key="5">
    <source>
        <dbReference type="Proteomes" id="UP001443914"/>
    </source>
</evidence>